<dbReference type="Gene3D" id="3.40.50.10610">
    <property type="entry name" value="ABC-type transport auxiliary lipoprotein component"/>
    <property type="match status" value="1"/>
</dbReference>
<feature type="chain" id="PRO_5046210857" evidence="1">
    <location>
        <begin position="28"/>
        <end position="215"/>
    </location>
</feature>
<reference evidence="3" key="1">
    <citation type="submission" date="2022-06" db="EMBL/GenBank/DDBJ databases">
        <title>Sneathiella actinostolidae sp. nov., isolated from a sea anemonein the Western Pacific Ocean.</title>
        <authorList>
            <person name="Wei M.J."/>
        </authorList>
    </citation>
    <scope>NUCLEOTIDE SEQUENCE</scope>
    <source>
        <strain evidence="3">PHK-P5</strain>
    </source>
</reference>
<organism evidence="3 4">
    <name type="scientific">Sneathiella marina</name>
    <dbReference type="NCBI Taxonomy" id="2950108"/>
    <lineage>
        <taxon>Bacteria</taxon>
        <taxon>Pseudomonadati</taxon>
        <taxon>Pseudomonadota</taxon>
        <taxon>Alphaproteobacteria</taxon>
        <taxon>Sneathiellales</taxon>
        <taxon>Sneathiellaceae</taxon>
        <taxon>Sneathiella</taxon>
    </lineage>
</organism>
<dbReference type="PROSITE" id="PS51257">
    <property type="entry name" value="PROKAR_LIPOPROTEIN"/>
    <property type="match status" value="1"/>
</dbReference>
<accession>A0ABY4WCJ8</accession>
<proteinExistence type="predicted"/>
<protein>
    <submittedName>
        <fullName evidence="3">PqiC family protein</fullName>
    </submittedName>
</protein>
<dbReference type="InterPro" id="IPR005586">
    <property type="entry name" value="ABC_trans_aux"/>
</dbReference>
<sequence length="215" mass="23041">MTKIWRGGILRKLLAVIGLVAMTSACAGLPGSAPTNFYVIKPAAGLGPDAAANTLPQGISVGIGPIQIPGYADRSQIITFDGGARVTVADFDHWAAPLGDTIKRISSANVAALIGEEKVFPYPADFRPDRRSLQIALEIVDIGQRADGQAWVRARWHVKRLYDNQVAMRGSGNYEEPTTAGDYDTYAEGLSVIFGRLAKDLVASLDKVQFEPATN</sequence>
<evidence type="ECO:0000313" key="3">
    <source>
        <dbReference type="EMBL" id="USG62974.1"/>
    </source>
</evidence>
<evidence type="ECO:0000256" key="1">
    <source>
        <dbReference type="SAM" id="SignalP"/>
    </source>
</evidence>
<evidence type="ECO:0000313" key="4">
    <source>
        <dbReference type="Proteomes" id="UP001056291"/>
    </source>
</evidence>
<keyword evidence="1" id="KW-0732">Signal</keyword>
<name>A0ABY4WCJ8_9PROT</name>
<dbReference type="EMBL" id="CP098747">
    <property type="protein sequence ID" value="USG62974.1"/>
    <property type="molecule type" value="Genomic_DNA"/>
</dbReference>
<keyword evidence="4" id="KW-1185">Reference proteome</keyword>
<feature type="domain" description="ABC-type transport auxiliary lipoprotein component" evidence="2">
    <location>
        <begin position="50"/>
        <end position="201"/>
    </location>
</feature>
<dbReference type="SUPFAM" id="SSF159594">
    <property type="entry name" value="XCC0632-like"/>
    <property type="match status" value="1"/>
</dbReference>
<dbReference type="Proteomes" id="UP001056291">
    <property type="component" value="Chromosome"/>
</dbReference>
<gene>
    <name evidence="3" type="ORF">NBZ79_08285</name>
</gene>
<feature type="signal peptide" evidence="1">
    <location>
        <begin position="1"/>
        <end position="27"/>
    </location>
</feature>
<dbReference type="Pfam" id="PF03886">
    <property type="entry name" value="ABC_trans_aux"/>
    <property type="match status" value="1"/>
</dbReference>
<evidence type="ECO:0000259" key="2">
    <source>
        <dbReference type="Pfam" id="PF03886"/>
    </source>
</evidence>
<dbReference type="RefSeq" id="WP_251937335.1">
    <property type="nucleotide sequence ID" value="NZ_CP098747.1"/>
</dbReference>